<feature type="transmembrane region" description="Helical" evidence="12">
    <location>
        <begin position="428"/>
        <end position="445"/>
    </location>
</feature>
<organism evidence="13 14">
    <name type="scientific">Uncinula necator</name>
    <name type="common">Grape powdery mildew</name>
    <dbReference type="NCBI Taxonomy" id="52586"/>
    <lineage>
        <taxon>Eukaryota</taxon>
        <taxon>Fungi</taxon>
        <taxon>Dikarya</taxon>
        <taxon>Ascomycota</taxon>
        <taxon>Pezizomycotina</taxon>
        <taxon>Leotiomycetes</taxon>
        <taxon>Erysiphales</taxon>
        <taxon>Erysiphaceae</taxon>
        <taxon>Erysiphe</taxon>
    </lineage>
</organism>
<comment type="function">
    <text evidence="11">Mannosyltransferase involved in glycosylphosphatidylinositol-anchor biosynthesis. Transfers the third mannose to Man2-GlcN-acyl-PI during GPI precursor assembly.</text>
</comment>
<evidence type="ECO:0000256" key="4">
    <source>
        <dbReference type="ARBA" id="ARBA00022502"/>
    </source>
</evidence>
<dbReference type="GO" id="GO:0006506">
    <property type="term" value="P:GPI anchor biosynthetic process"/>
    <property type="evidence" value="ECO:0007669"/>
    <property type="project" value="UniProtKB-UniPathway"/>
</dbReference>
<evidence type="ECO:0000256" key="12">
    <source>
        <dbReference type="RuleBase" id="RU363075"/>
    </source>
</evidence>
<dbReference type="InterPro" id="IPR005599">
    <property type="entry name" value="GPI_mannosylTrfase"/>
</dbReference>
<feature type="transmembrane region" description="Helical" evidence="12">
    <location>
        <begin position="375"/>
        <end position="397"/>
    </location>
</feature>
<feature type="transmembrane region" description="Helical" evidence="12">
    <location>
        <begin position="352"/>
        <end position="369"/>
    </location>
</feature>
<keyword evidence="5 12" id="KW-0328">Glycosyltransferase</keyword>
<dbReference type="EMBL" id="JNVN01002582">
    <property type="protein sequence ID" value="KHJ31790.1"/>
    <property type="molecule type" value="Genomic_DNA"/>
</dbReference>
<dbReference type="STRING" id="52586.A0A0B1P3C0"/>
<evidence type="ECO:0000256" key="3">
    <source>
        <dbReference type="ARBA" id="ARBA00006065"/>
    </source>
</evidence>
<gene>
    <name evidence="13" type="ORF">EV44_g2849</name>
</gene>
<evidence type="ECO:0000256" key="1">
    <source>
        <dbReference type="ARBA" id="ARBA00004477"/>
    </source>
</evidence>
<keyword evidence="4" id="KW-0337">GPI-anchor biosynthesis</keyword>
<name>A0A0B1P3C0_UNCNE</name>
<keyword evidence="8 12" id="KW-0256">Endoplasmic reticulum</keyword>
<evidence type="ECO:0000256" key="8">
    <source>
        <dbReference type="ARBA" id="ARBA00022824"/>
    </source>
</evidence>
<dbReference type="GO" id="GO:0000026">
    <property type="term" value="F:alpha-1,2-mannosyltransferase activity"/>
    <property type="evidence" value="ECO:0007669"/>
    <property type="project" value="TreeGrafter"/>
</dbReference>
<accession>A0A0B1P3C0</accession>
<feature type="transmembrane region" description="Helical" evidence="12">
    <location>
        <begin position="221"/>
        <end position="244"/>
    </location>
</feature>
<reference evidence="13 14" key="1">
    <citation type="journal article" date="2014" name="BMC Genomics">
        <title>Adaptive genomic structural variation in the grape powdery mildew pathogen, Erysiphe necator.</title>
        <authorList>
            <person name="Jones L."/>
            <person name="Riaz S."/>
            <person name="Morales-Cruz A."/>
            <person name="Amrine K.C."/>
            <person name="McGuire B."/>
            <person name="Gubler W.D."/>
            <person name="Walker M.A."/>
            <person name="Cantu D."/>
        </authorList>
    </citation>
    <scope>NUCLEOTIDE SEQUENCE [LARGE SCALE GENOMIC DNA]</scope>
    <source>
        <strain evidence="14">c</strain>
    </source>
</reference>
<evidence type="ECO:0000313" key="14">
    <source>
        <dbReference type="Proteomes" id="UP000030854"/>
    </source>
</evidence>
<evidence type="ECO:0000256" key="6">
    <source>
        <dbReference type="ARBA" id="ARBA00022679"/>
    </source>
</evidence>
<dbReference type="GO" id="GO:0005789">
    <property type="term" value="C:endoplasmic reticulum membrane"/>
    <property type="evidence" value="ECO:0007669"/>
    <property type="project" value="UniProtKB-SubCell"/>
</dbReference>
<evidence type="ECO:0000256" key="10">
    <source>
        <dbReference type="ARBA" id="ARBA00023136"/>
    </source>
</evidence>
<evidence type="ECO:0000256" key="2">
    <source>
        <dbReference type="ARBA" id="ARBA00004687"/>
    </source>
</evidence>
<dbReference type="EC" id="2.4.1.-" evidence="12"/>
<dbReference type="HOGENOM" id="CLU_012353_1_1_1"/>
<evidence type="ECO:0000256" key="5">
    <source>
        <dbReference type="ARBA" id="ARBA00022676"/>
    </source>
</evidence>
<feature type="transmembrane region" description="Helical" evidence="12">
    <location>
        <begin position="323"/>
        <end position="340"/>
    </location>
</feature>
<dbReference type="UniPathway" id="UPA00196"/>
<keyword evidence="10 12" id="KW-0472">Membrane</keyword>
<dbReference type="Pfam" id="PF03901">
    <property type="entry name" value="Glyco_transf_22"/>
    <property type="match status" value="1"/>
</dbReference>
<keyword evidence="7 12" id="KW-0812">Transmembrane</keyword>
<evidence type="ECO:0000313" key="13">
    <source>
        <dbReference type="EMBL" id="KHJ31790.1"/>
    </source>
</evidence>
<dbReference type="OMA" id="HEWPDYL"/>
<dbReference type="PANTHER" id="PTHR22760">
    <property type="entry name" value="GLYCOSYLTRANSFERASE"/>
    <property type="match status" value="1"/>
</dbReference>
<comment type="subcellular location">
    <subcellularLocation>
        <location evidence="1 12">Endoplasmic reticulum membrane</location>
        <topology evidence="1 12">Multi-pass membrane protein</topology>
    </subcellularLocation>
</comment>
<keyword evidence="9 12" id="KW-1133">Transmembrane helix</keyword>
<dbReference type="Proteomes" id="UP000030854">
    <property type="component" value="Unassembled WGS sequence"/>
</dbReference>
<feature type="transmembrane region" description="Helical" evidence="12">
    <location>
        <begin position="265"/>
        <end position="288"/>
    </location>
</feature>
<dbReference type="PANTHER" id="PTHR22760:SF4">
    <property type="entry name" value="GPI MANNOSYLTRANSFERASE 3"/>
    <property type="match status" value="1"/>
</dbReference>
<proteinExistence type="inferred from homology"/>
<comment type="pathway">
    <text evidence="2">Glycolipid biosynthesis; glycosylphosphatidylinositol-anchor biosynthesis.</text>
</comment>
<comment type="similarity">
    <text evidence="3">Belongs to the glycosyltransferase 22 family. PIGB subfamily.</text>
</comment>
<keyword evidence="14" id="KW-1185">Reference proteome</keyword>
<comment type="caution">
    <text evidence="13">The sequence shown here is derived from an EMBL/GenBank/DDBJ whole genome shotgun (WGS) entry which is preliminary data.</text>
</comment>
<dbReference type="AlphaFoldDB" id="A0A0B1P3C0"/>
<protein>
    <recommendedName>
        <fullName evidence="12">Mannosyltransferase</fullName>
        <ecNumber evidence="12">2.4.1.-</ecNumber>
    </recommendedName>
</protein>
<sequence length="617" mass="71355">MSNSKPFSLFARKISNDDVWKFLIIYRCINACLVRTFFQPDEFYQSLEPAWHMAFGTNSGAWITWEWDLGLRSSMHPSMFAVIYFIAHKFLKPFTGLPYIQNIILTKLPNLVQAYFAAIGEFYTWKLAEKIYGPSSCIAWTTLLISVLSPWQWFFSTRTFSNCLEMTLTLAALNFWPWSLLSDSKLHETHNETSKNAISCKSHLNAEKLNLKSVKQLRICLLLAGMASLLRPTNIVIWISLIVVQIGDLLTKKFRPTSIGNYYCLIREGILCSAFLLVISAICDRLYYKTWIFPPYNWLHFNLVQDLAVFYGSNSWHYYLTEGLPQILVTYFPFTLISVWKSLALPSNDIRFVLSITTIITIGSLSLISHKEVRFIYPLLPLFLILTAPAISHFFIANVPVTKQAIKTQTSLKTVSHLHRHKLRHKPLFISILLLNIIIAYYVTLVHQSGVIAIMHYIRGTFEITNLSKDSNFLLNTNIANDSIPYVAFLMPCHSTPFRSSLIYSNLTAWALTCSPPLQIPPHTEARINYRDEADRFYDDPMRFLQQEIGTKEGRDWPNFIAGFEGIELQLRKVWESNGNGQNTHKVIERKRFFNSHWHDDPRRKGDVVLWELIHNI</sequence>
<evidence type="ECO:0000256" key="11">
    <source>
        <dbReference type="ARBA" id="ARBA00024708"/>
    </source>
</evidence>
<keyword evidence="6 13" id="KW-0808">Transferase</keyword>
<evidence type="ECO:0000256" key="7">
    <source>
        <dbReference type="ARBA" id="ARBA00022692"/>
    </source>
</evidence>
<evidence type="ECO:0000256" key="9">
    <source>
        <dbReference type="ARBA" id="ARBA00022989"/>
    </source>
</evidence>